<dbReference type="PANTHER" id="PTHR32060">
    <property type="entry name" value="TAIL-SPECIFIC PROTEASE"/>
    <property type="match status" value="1"/>
</dbReference>
<dbReference type="SMART" id="SM00228">
    <property type="entry name" value="PDZ"/>
    <property type="match status" value="1"/>
</dbReference>
<feature type="chain" id="PRO_5047479688" description="PDZ domain-containing protein" evidence="1">
    <location>
        <begin position="30"/>
        <end position="457"/>
    </location>
</feature>
<evidence type="ECO:0000313" key="3">
    <source>
        <dbReference type="EMBL" id="GAA5514613.1"/>
    </source>
</evidence>
<gene>
    <name evidence="3" type="ORF">Dcar01_03369</name>
</gene>
<protein>
    <recommendedName>
        <fullName evidence="2">PDZ domain-containing protein</fullName>
    </recommendedName>
</protein>
<dbReference type="InterPro" id="IPR005151">
    <property type="entry name" value="Tail-specific_protease"/>
</dbReference>
<dbReference type="Pfam" id="PF03572">
    <property type="entry name" value="Peptidase_S41"/>
    <property type="match status" value="1"/>
</dbReference>
<keyword evidence="1" id="KW-0732">Signal</keyword>
<dbReference type="SUPFAM" id="SSF50156">
    <property type="entry name" value="PDZ domain-like"/>
    <property type="match status" value="1"/>
</dbReference>
<comment type="caution">
    <text evidence="3">The sequence shown here is derived from an EMBL/GenBank/DDBJ whole genome shotgun (WGS) entry which is preliminary data.</text>
</comment>
<dbReference type="PANTHER" id="PTHR32060:SF30">
    <property type="entry name" value="CARBOXY-TERMINAL PROCESSING PROTEASE CTPA"/>
    <property type="match status" value="1"/>
</dbReference>
<dbReference type="CDD" id="cd06567">
    <property type="entry name" value="Peptidase_S41"/>
    <property type="match status" value="1"/>
</dbReference>
<sequence>MNANLRRVPACRPLAQRVSVFLATTSLLASGLFGAGTLAQSTPSKMPPPRAEAYGTVAQSPAQAIFNQVNLLLQEEYGGLSTVDRLALTRDYQTRLDAVCAPIMLTCPVEKAYPVLEAEVTALGDEHSFFETPEDFQDFLATATGGNRRQFGVKLGKLDGQNRVVLEVVPQSAAEEVGLMRGDVLLTLDGKPYTYDALREARLAGRTITLGLERIGRPLTVNLTSRDSSTRDLPRLSFTGAQNKVAVLRIPTFLAGGGVAQRVHELVGEARASGAQGIVVDLRGNTGGSLSECDSAVSAFVPTFTRVARTADGDVPTLVQRGARLENGRNAGTVDNPQLWTGPLAVLVDQGSASCSEFFAYEVQYAARGPIIGAATAGVGNTATRVFPLGEAALQLTILNYAKPGGQLYPVRVTPDQRHDETEDDLRLLTRGQDTLLALGVQALATAPTLTLDRSRP</sequence>
<dbReference type="Gene3D" id="3.90.226.10">
    <property type="entry name" value="2-enoyl-CoA Hydratase, Chain A, domain 1"/>
    <property type="match status" value="1"/>
</dbReference>
<organism evidence="3 4">
    <name type="scientific">Deinococcus carri</name>
    <dbReference type="NCBI Taxonomy" id="1211323"/>
    <lineage>
        <taxon>Bacteria</taxon>
        <taxon>Thermotogati</taxon>
        <taxon>Deinococcota</taxon>
        <taxon>Deinococci</taxon>
        <taxon>Deinococcales</taxon>
        <taxon>Deinococcaceae</taxon>
        <taxon>Deinococcus</taxon>
    </lineage>
</organism>
<dbReference type="InterPro" id="IPR001478">
    <property type="entry name" value="PDZ"/>
</dbReference>
<dbReference type="RefSeq" id="WP_345467553.1">
    <property type="nucleotide sequence ID" value="NZ_BAABRP010000021.1"/>
</dbReference>
<evidence type="ECO:0000256" key="1">
    <source>
        <dbReference type="SAM" id="SignalP"/>
    </source>
</evidence>
<feature type="signal peptide" evidence="1">
    <location>
        <begin position="1"/>
        <end position="29"/>
    </location>
</feature>
<feature type="domain" description="PDZ" evidence="2">
    <location>
        <begin position="140"/>
        <end position="216"/>
    </location>
</feature>
<dbReference type="Proteomes" id="UP001401887">
    <property type="component" value="Unassembled WGS sequence"/>
</dbReference>
<accession>A0ABP9WEU5</accession>
<dbReference type="Gene3D" id="2.30.42.10">
    <property type="match status" value="1"/>
</dbReference>
<dbReference type="PROSITE" id="PS50106">
    <property type="entry name" value="PDZ"/>
    <property type="match status" value="1"/>
</dbReference>
<name>A0ABP9WEU5_9DEIO</name>
<dbReference type="SMART" id="SM00245">
    <property type="entry name" value="TSPc"/>
    <property type="match status" value="1"/>
</dbReference>
<dbReference type="InterPro" id="IPR036034">
    <property type="entry name" value="PDZ_sf"/>
</dbReference>
<dbReference type="EMBL" id="BAABRP010000021">
    <property type="protein sequence ID" value="GAA5514613.1"/>
    <property type="molecule type" value="Genomic_DNA"/>
</dbReference>
<dbReference type="InterPro" id="IPR029045">
    <property type="entry name" value="ClpP/crotonase-like_dom_sf"/>
</dbReference>
<dbReference type="SUPFAM" id="SSF52096">
    <property type="entry name" value="ClpP/crotonase"/>
    <property type="match status" value="1"/>
</dbReference>
<evidence type="ECO:0000313" key="4">
    <source>
        <dbReference type="Proteomes" id="UP001401887"/>
    </source>
</evidence>
<keyword evidence="4" id="KW-1185">Reference proteome</keyword>
<reference evidence="3 4" key="1">
    <citation type="submission" date="2024-02" db="EMBL/GenBank/DDBJ databases">
        <title>Deinococcus carri NBRC 110142.</title>
        <authorList>
            <person name="Ichikawa N."/>
            <person name="Katano-Makiyama Y."/>
            <person name="Hidaka K."/>
        </authorList>
    </citation>
    <scope>NUCLEOTIDE SEQUENCE [LARGE SCALE GENOMIC DNA]</scope>
    <source>
        <strain evidence="3 4">NBRC 110142</strain>
    </source>
</reference>
<proteinExistence type="predicted"/>
<evidence type="ECO:0000259" key="2">
    <source>
        <dbReference type="PROSITE" id="PS50106"/>
    </source>
</evidence>